<dbReference type="GO" id="GO:0005524">
    <property type="term" value="F:ATP binding"/>
    <property type="evidence" value="ECO:0007669"/>
    <property type="project" value="InterPro"/>
</dbReference>
<dbReference type="OrthoDB" id="9801758at2"/>
<dbReference type="Pfam" id="PF01637">
    <property type="entry name" value="ATPase_2"/>
    <property type="match status" value="1"/>
</dbReference>
<keyword evidence="4" id="KW-1185">Reference proteome</keyword>
<accession>A0A562VM75</accession>
<dbReference type="PANTHER" id="PTHR34704:SF1">
    <property type="entry name" value="ATPASE"/>
    <property type="match status" value="1"/>
</dbReference>
<dbReference type="AlphaFoldDB" id="A0A562VM75"/>
<dbReference type="InterPro" id="IPR036390">
    <property type="entry name" value="WH_DNA-bd_sf"/>
</dbReference>
<dbReference type="InterPro" id="IPR027417">
    <property type="entry name" value="P-loop_NTPase"/>
</dbReference>
<dbReference type="SUPFAM" id="SSF52980">
    <property type="entry name" value="Restriction endonuclease-like"/>
    <property type="match status" value="1"/>
</dbReference>
<dbReference type="PANTHER" id="PTHR34704">
    <property type="entry name" value="ATPASE"/>
    <property type="match status" value="1"/>
</dbReference>
<feature type="domain" description="DUF234" evidence="2">
    <location>
        <begin position="315"/>
        <end position="402"/>
    </location>
</feature>
<dbReference type="InterPro" id="IPR011579">
    <property type="entry name" value="ATPase_dom"/>
</dbReference>
<dbReference type="Pfam" id="PF03008">
    <property type="entry name" value="DUF234"/>
    <property type="match status" value="1"/>
</dbReference>
<evidence type="ECO:0000313" key="4">
    <source>
        <dbReference type="Proteomes" id="UP000319449"/>
    </source>
</evidence>
<evidence type="ECO:0000259" key="2">
    <source>
        <dbReference type="Pfam" id="PF03008"/>
    </source>
</evidence>
<dbReference type="InterPro" id="IPR011335">
    <property type="entry name" value="Restrct_endonuc-II-like"/>
</dbReference>
<evidence type="ECO:0000313" key="3">
    <source>
        <dbReference type="EMBL" id="TWJ18988.1"/>
    </source>
</evidence>
<evidence type="ECO:0000259" key="1">
    <source>
        <dbReference type="Pfam" id="PF01637"/>
    </source>
</evidence>
<sequence>MRFVNRTEELAFLNKYHDQSGFQFIPLYGRRRVGKTRLVREFIRDKRALYFLADSVTEGEQLRNLGCEVGEYFSDTILIDSGFRDWQQFFRYLKEKAGHERLVMVIDEFPYLVNSNKGISSIFQKGIDTHLKESNLFLILLGSSIGMMEEEVLFYKAPLYGRRTASLEVREMPFTSLAEFFPEADLKQRLEIYGVFGSIPAYIERFDSKNSIQSAINDLILDRGSFLHNEVEFLLREELREPRNYFVILRAIAQGKRKMSEIINDTGFEKSHLARYLDILRSLRFVDKEIPVTEKYPEKSRLGLYRLHDRFFSFWFKYIFPHRSRLEIGNTDYLINKLNETFDQHLSFVYEDVCRERCLEFLKTGTMTFSAIGRWWQKNEEIDLVALDEDSDTIWFGECKWSINPVGEDVYRDLQRKARLVVWGKESRQERFILFSRSGFTNGMHKLAVQDNVLLVEGWDVPGHDDYL</sequence>
<feature type="domain" description="ATPase" evidence="1">
    <location>
        <begin position="3"/>
        <end position="205"/>
    </location>
</feature>
<dbReference type="Proteomes" id="UP000319449">
    <property type="component" value="Unassembled WGS sequence"/>
</dbReference>
<gene>
    <name evidence="3" type="ORF">JN12_02205</name>
</gene>
<dbReference type="EMBL" id="VLLN01000012">
    <property type="protein sequence ID" value="TWJ18988.1"/>
    <property type="molecule type" value="Genomic_DNA"/>
</dbReference>
<reference evidence="3 4" key="1">
    <citation type="submission" date="2019-07" db="EMBL/GenBank/DDBJ databases">
        <title>Genomic Encyclopedia of Archaeal and Bacterial Type Strains, Phase II (KMG-II): from individual species to whole genera.</title>
        <authorList>
            <person name="Goeker M."/>
        </authorList>
    </citation>
    <scope>NUCLEOTIDE SEQUENCE [LARGE SCALE GENOMIC DNA]</scope>
    <source>
        <strain evidence="3 4">ATCC BAA-1139</strain>
    </source>
</reference>
<dbReference type="Gene3D" id="3.40.50.300">
    <property type="entry name" value="P-loop containing nucleotide triphosphate hydrolases"/>
    <property type="match status" value="1"/>
</dbReference>
<comment type="caution">
    <text evidence="3">The sequence shown here is derived from an EMBL/GenBank/DDBJ whole genome shotgun (WGS) entry which is preliminary data.</text>
</comment>
<name>A0A562VM75_9BACT</name>
<protein>
    <recommendedName>
        <fullName evidence="5">ATP-binding protein</fullName>
    </recommendedName>
</protein>
<dbReference type="SUPFAM" id="SSF52540">
    <property type="entry name" value="P-loop containing nucleoside triphosphate hydrolases"/>
    <property type="match status" value="1"/>
</dbReference>
<organism evidence="3 4">
    <name type="scientific">Geobacter argillaceus</name>
    <dbReference type="NCBI Taxonomy" id="345631"/>
    <lineage>
        <taxon>Bacteria</taxon>
        <taxon>Pseudomonadati</taxon>
        <taxon>Thermodesulfobacteriota</taxon>
        <taxon>Desulfuromonadia</taxon>
        <taxon>Geobacterales</taxon>
        <taxon>Geobacteraceae</taxon>
        <taxon>Geobacter</taxon>
    </lineage>
</organism>
<proteinExistence type="predicted"/>
<dbReference type="InterPro" id="IPR004256">
    <property type="entry name" value="DUF234"/>
</dbReference>
<dbReference type="SUPFAM" id="SSF46785">
    <property type="entry name" value="Winged helix' DNA-binding domain"/>
    <property type="match status" value="1"/>
</dbReference>
<evidence type="ECO:0008006" key="5">
    <source>
        <dbReference type="Google" id="ProtNLM"/>
    </source>
</evidence>